<dbReference type="Pfam" id="PF14372">
    <property type="entry name" value="hAT-like_RNase-H"/>
    <property type="match status" value="1"/>
</dbReference>
<evidence type="ECO:0000259" key="1">
    <source>
        <dbReference type="Pfam" id="PF05699"/>
    </source>
</evidence>
<feature type="domain" description="hAT-like transposase RNase-H fold" evidence="2">
    <location>
        <begin position="122"/>
        <end position="226"/>
    </location>
</feature>
<dbReference type="EMBL" id="PDCK01000042">
    <property type="protein sequence ID" value="PRQ36470.1"/>
    <property type="molecule type" value="Genomic_DNA"/>
</dbReference>
<dbReference type="Gramene" id="PRQ36470">
    <property type="protein sequence ID" value="PRQ36470"/>
    <property type="gene ID" value="RchiOBHm_Chr4g0391921"/>
</dbReference>
<dbReference type="InterPro" id="IPR008906">
    <property type="entry name" value="HATC_C_dom"/>
</dbReference>
<dbReference type="InterPro" id="IPR012337">
    <property type="entry name" value="RNaseH-like_sf"/>
</dbReference>
<accession>A0A2P6QQK2</accession>
<dbReference type="AlphaFoldDB" id="A0A2P6QQK2"/>
<feature type="domain" description="HAT C-terminal dimerisation" evidence="1">
    <location>
        <begin position="279"/>
        <end position="362"/>
    </location>
</feature>
<reference evidence="3 4" key="1">
    <citation type="journal article" date="2018" name="Nat. Genet.">
        <title>The Rosa genome provides new insights in the design of modern roses.</title>
        <authorList>
            <person name="Bendahmane M."/>
        </authorList>
    </citation>
    <scope>NUCLEOTIDE SEQUENCE [LARGE SCALE GENOMIC DNA]</scope>
    <source>
        <strain evidence="4">cv. Old Blush</strain>
    </source>
</reference>
<dbReference type="OMA" id="MPRIESM"/>
<comment type="caution">
    <text evidence="3">The sequence shown here is derived from an EMBL/GenBank/DDBJ whole genome shotgun (WGS) entry which is preliminary data.</text>
</comment>
<dbReference type="STRING" id="74649.A0A2P6QQK2"/>
<proteinExistence type="predicted"/>
<dbReference type="PANTHER" id="PTHR23272:SF193">
    <property type="entry name" value="OS07G0624100 PROTEIN"/>
    <property type="match status" value="1"/>
</dbReference>
<organism evidence="3 4">
    <name type="scientific">Rosa chinensis</name>
    <name type="common">China rose</name>
    <dbReference type="NCBI Taxonomy" id="74649"/>
    <lineage>
        <taxon>Eukaryota</taxon>
        <taxon>Viridiplantae</taxon>
        <taxon>Streptophyta</taxon>
        <taxon>Embryophyta</taxon>
        <taxon>Tracheophyta</taxon>
        <taxon>Spermatophyta</taxon>
        <taxon>Magnoliopsida</taxon>
        <taxon>eudicotyledons</taxon>
        <taxon>Gunneridae</taxon>
        <taxon>Pentapetalae</taxon>
        <taxon>rosids</taxon>
        <taxon>fabids</taxon>
        <taxon>Rosales</taxon>
        <taxon>Rosaceae</taxon>
        <taxon>Rosoideae</taxon>
        <taxon>Rosoideae incertae sedis</taxon>
        <taxon>Rosa</taxon>
    </lineage>
</organism>
<dbReference type="Pfam" id="PF05699">
    <property type="entry name" value="Dimer_Tnp_hAT"/>
    <property type="match status" value="1"/>
</dbReference>
<dbReference type="Proteomes" id="UP000238479">
    <property type="component" value="Chromosome 4"/>
</dbReference>
<sequence length="401" mass="45845">MEELDSSIDGIRNSVKYIRSSPARLEKFRKCAAQEKVEHKGGIVPLDVCTRWNSTYFMLDLACKYKKAFMRLKDEDQQFENYFQERVGASKRQGPPRAADWEKAARLVKFLKIFYEATLKFSATKRVTANEPLLWMCTIVGELDKCIASEDPLLVSIGTSMKKKFDKYWLQLEDLNKILLIAVVLDPRYKLLYLEFFFPKLQADQGSVEVMIDEVKTTLSLLFDFYADEDPAAAAASRNVTMPRIESMHQQVDEDSHAANLHQFNLLRQEKDIVVIKNELDKYLLEASEDPSNPKFEILAWWKENAQRYPILSQIAKDVFAVPASTVASEAAFSLGKRVVDPFRASLTPKMVEGLVCLSDWLRGAGIDVYKEPTKDELQMYEELEKLEIDGGESAVSDTEE</sequence>
<dbReference type="InterPro" id="IPR025525">
    <property type="entry name" value="hAT-like_transposase_RNase-H"/>
</dbReference>
<evidence type="ECO:0000259" key="2">
    <source>
        <dbReference type="Pfam" id="PF14372"/>
    </source>
</evidence>
<keyword evidence="4" id="KW-1185">Reference proteome</keyword>
<gene>
    <name evidence="3" type="ORF">RchiOBHm_Chr4g0391921</name>
</gene>
<dbReference type="GO" id="GO:0046983">
    <property type="term" value="F:protein dimerization activity"/>
    <property type="evidence" value="ECO:0007669"/>
    <property type="project" value="InterPro"/>
</dbReference>
<evidence type="ECO:0000313" key="4">
    <source>
        <dbReference type="Proteomes" id="UP000238479"/>
    </source>
</evidence>
<dbReference type="PANTHER" id="PTHR23272">
    <property type="entry name" value="BED FINGER-RELATED"/>
    <property type="match status" value="1"/>
</dbReference>
<protein>
    <submittedName>
        <fullName evidence="3">Putative HAT dimerization domain, ribonuclease H-like domain, hAT-like transposase, RNase-H</fullName>
    </submittedName>
</protein>
<evidence type="ECO:0000313" key="3">
    <source>
        <dbReference type="EMBL" id="PRQ36470.1"/>
    </source>
</evidence>
<dbReference type="SUPFAM" id="SSF53098">
    <property type="entry name" value="Ribonuclease H-like"/>
    <property type="match status" value="1"/>
</dbReference>
<dbReference type="GO" id="GO:0003677">
    <property type="term" value="F:DNA binding"/>
    <property type="evidence" value="ECO:0007669"/>
    <property type="project" value="InterPro"/>
</dbReference>
<name>A0A2P6QQK2_ROSCH</name>